<dbReference type="EMBL" id="JAGTJS010000007">
    <property type="protein sequence ID" value="KAH7264586.1"/>
    <property type="molecule type" value="Genomic_DNA"/>
</dbReference>
<comment type="caution">
    <text evidence="1">The sequence shown here is derived from an EMBL/GenBank/DDBJ whole genome shotgun (WGS) entry which is preliminary data.</text>
</comment>
<name>A0A9P9HWC4_FUSSL</name>
<protein>
    <submittedName>
        <fullName evidence="1">Uncharacterized protein</fullName>
    </submittedName>
</protein>
<accession>A0A9P9HWC4</accession>
<gene>
    <name evidence="1" type="ORF">B0J15DRAFT_547345</name>
</gene>
<keyword evidence="2" id="KW-1185">Reference proteome</keyword>
<dbReference type="AlphaFoldDB" id="A0A9P9HWC4"/>
<reference evidence="1" key="1">
    <citation type="journal article" date="2021" name="Nat. Commun.">
        <title>Genetic determinants of endophytism in the Arabidopsis root mycobiome.</title>
        <authorList>
            <person name="Mesny F."/>
            <person name="Miyauchi S."/>
            <person name="Thiergart T."/>
            <person name="Pickel B."/>
            <person name="Atanasova L."/>
            <person name="Karlsson M."/>
            <person name="Huettel B."/>
            <person name="Barry K.W."/>
            <person name="Haridas S."/>
            <person name="Chen C."/>
            <person name="Bauer D."/>
            <person name="Andreopoulos W."/>
            <person name="Pangilinan J."/>
            <person name="LaButti K."/>
            <person name="Riley R."/>
            <person name="Lipzen A."/>
            <person name="Clum A."/>
            <person name="Drula E."/>
            <person name="Henrissat B."/>
            <person name="Kohler A."/>
            <person name="Grigoriev I.V."/>
            <person name="Martin F.M."/>
            <person name="Hacquard S."/>
        </authorList>
    </citation>
    <scope>NUCLEOTIDE SEQUENCE</scope>
    <source>
        <strain evidence="1">FSSC 5 MPI-SDFR-AT-0091</strain>
    </source>
</reference>
<dbReference type="Proteomes" id="UP000736672">
    <property type="component" value="Unassembled WGS sequence"/>
</dbReference>
<evidence type="ECO:0000313" key="1">
    <source>
        <dbReference type="EMBL" id="KAH7264586.1"/>
    </source>
</evidence>
<evidence type="ECO:0000313" key="2">
    <source>
        <dbReference type="Proteomes" id="UP000736672"/>
    </source>
</evidence>
<proteinExistence type="predicted"/>
<organism evidence="1 2">
    <name type="scientific">Fusarium solani</name>
    <name type="common">Filamentous fungus</name>
    <dbReference type="NCBI Taxonomy" id="169388"/>
    <lineage>
        <taxon>Eukaryota</taxon>
        <taxon>Fungi</taxon>
        <taxon>Dikarya</taxon>
        <taxon>Ascomycota</taxon>
        <taxon>Pezizomycotina</taxon>
        <taxon>Sordariomycetes</taxon>
        <taxon>Hypocreomycetidae</taxon>
        <taxon>Hypocreales</taxon>
        <taxon>Nectriaceae</taxon>
        <taxon>Fusarium</taxon>
        <taxon>Fusarium solani species complex</taxon>
    </lineage>
</organism>
<sequence length="180" mass="20704">MYEERFTRVIGCGAILFVQEIKHNGVVYLPDHPLPNLEERQLMWNGAGLPPTDTPFQIELPAGFDFGKYVWHPIPDGTPFVGDVRHAGIAKVPRVLVLGYVIDPDSDFVIWDNNMWHFWRMKSDRDLRVMGDMTAEEFYPWVASLQPLEVSSTGKHVDRTEQTMPANKRRMLNDGGFMEK</sequence>
<dbReference type="OrthoDB" id="5026353at2759"/>